<dbReference type="NCBIfam" id="TIGR04559">
    <property type="entry name" value="SoxH_rel_PQQ_2"/>
    <property type="match status" value="1"/>
</dbReference>
<name>A0A2S2CXV4_9PROT</name>
<keyword evidence="2" id="KW-0732">Signal</keyword>
<keyword evidence="5" id="KW-1185">Reference proteome</keyword>
<dbReference type="InterPro" id="IPR036866">
    <property type="entry name" value="RibonucZ/Hydroxyglut_hydro"/>
</dbReference>
<feature type="chain" id="PRO_5015453129" evidence="2">
    <location>
        <begin position="35"/>
        <end position="318"/>
    </location>
</feature>
<dbReference type="PANTHER" id="PTHR42951">
    <property type="entry name" value="METALLO-BETA-LACTAMASE DOMAIN-CONTAINING"/>
    <property type="match status" value="1"/>
</dbReference>
<dbReference type="OrthoDB" id="420651at2"/>
<dbReference type="GO" id="GO:0016787">
    <property type="term" value="F:hydrolase activity"/>
    <property type="evidence" value="ECO:0007669"/>
    <property type="project" value="UniProtKB-KW"/>
</dbReference>
<evidence type="ECO:0000256" key="1">
    <source>
        <dbReference type="ARBA" id="ARBA00005250"/>
    </source>
</evidence>
<keyword evidence="4" id="KW-0614">Plasmid</keyword>
<feature type="signal peptide" evidence="2">
    <location>
        <begin position="1"/>
        <end position="34"/>
    </location>
</feature>
<feature type="domain" description="Metallo-beta-lactamase" evidence="3">
    <location>
        <begin position="64"/>
        <end position="244"/>
    </location>
</feature>
<sequence>MPWKNRIVLSIKTCGLLWSAALTAGAGLPAAAFAAALAVEEVAPGVFVHAGLHEEADGGNQGDIANCGFIVGAEAVAVIDSGGGPAVGERLREAIRRHTDRPIRYVITTHMHPDHLFGNAAFLTDEPVFLAHRNLEAALMARADHYGRRFAEATGTAVEVVPPTQAVAGRMEIDLGGRVLELVAHPPAHTDNDLTVFDRRTATLWAGDLIFMERAPAIDGSVLGWLKVLRTLTAVPAARVVPGHGPAAAPWPEAASDLQGYLGRLVAGIREVQKAGGTIRQAIDRVGTEERPKWRLFDDYHPRNVTAAFAELEWAEPE</sequence>
<organism evidence="4 5">
    <name type="scientific">Azospirillum thermophilum</name>
    <dbReference type="NCBI Taxonomy" id="2202148"/>
    <lineage>
        <taxon>Bacteria</taxon>
        <taxon>Pseudomonadati</taxon>
        <taxon>Pseudomonadota</taxon>
        <taxon>Alphaproteobacteria</taxon>
        <taxon>Rhodospirillales</taxon>
        <taxon>Azospirillaceae</taxon>
        <taxon>Azospirillum</taxon>
    </lineage>
</organism>
<dbReference type="AlphaFoldDB" id="A0A2S2CXV4"/>
<accession>A0A2S2CXV4</accession>
<reference evidence="5" key="1">
    <citation type="submission" date="2018-05" db="EMBL/GenBank/DDBJ databases">
        <title>Azospirillum thermophila sp. nov., a novel isolated from hot spring.</title>
        <authorList>
            <person name="Zhao Z."/>
        </authorList>
    </citation>
    <scope>NUCLEOTIDE SEQUENCE [LARGE SCALE GENOMIC DNA]</scope>
    <source>
        <strain evidence="5">CFH 70021</strain>
        <plasmid evidence="5">unnamed2</plasmid>
    </source>
</reference>
<dbReference type="EMBL" id="CP029357">
    <property type="protein sequence ID" value="AWK89343.1"/>
    <property type="molecule type" value="Genomic_DNA"/>
</dbReference>
<dbReference type="InterPro" id="IPR030829">
    <property type="entry name" value="SoxH-rel_PQQ_2"/>
</dbReference>
<dbReference type="SMART" id="SM00849">
    <property type="entry name" value="Lactamase_B"/>
    <property type="match status" value="1"/>
</dbReference>
<keyword evidence="4" id="KW-0378">Hydrolase</keyword>
<dbReference type="SUPFAM" id="SSF56281">
    <property type="entry name" value="Metallo-hydrolase/oxidoreductase"/>
    <property type="match status" value="1"/>
</dbReference>
<dbReference type="InterPro" id="IPR050855">
    <property type="entry name" value="NDM-1-like"/>
</dbReference>
<dbReference type="CDD" id="cd16282">
    <property type="entry name" value="metallo-hydrolase-like_MBL-fold"/>
    <property type="match status" value="1"/>
</dbReference>
<evidence type="ECO:0000259" key="3">
    <source>
        <dbReference type="SMART" id="SM00849"/>
    </source>
</evidence>
<proteinExistence type="inferred from homology"/>
<comment type="similarity">
    <text evidence="1">Belongs to the metallo-beta-lactamase superfamily. Class-B beta-lactamase family.</text>
</comment>
<evidence type="ECO:0000313" key="4">
    <source>
        <dbReference type="EMBL" id="AWK89343.1"/>
    </source>
</evidence>
<dbReference type="KEGG" id="azz:DEW08_25195"/>
<evidence type="ECO:0000313" key="5">
    <source>
        <dbReference type="Proteomes" id="UP000245629"/>
    </source>
</evidence>
<dbReference type="Gene3D" id="3.60.15.10">
    <property type="entry name" value="Ribonuclease Z/Hydroxyacylglutathione hydrolase-like"/>
    <property type="match status" value="1"/>
</dbReference>
<dbReference type="InterPro" id="IPR001279">
    <property type="entry name" value="Metallo-B-lactamas"/>
</dbReference>
<dbReference type="GO" id="GO:0017001">
    <property type="term" value="P:antibiotic catabolic process"/>
    <property type="evidence" value="ECO:0007669"/>
    <property type="project" value="UniProtKB-ARBA"/>
</dbReference>
<dbReference type="PANTHER" id="PTHR42951:SF4">
    <property type="entry name" value="ACYL-COENZYME A THIOESTERASE MBLAC2"/>
    <property type="match status" value="1"/>
</dbReference>
<protein>
    <submittedName>
        <fullName evidence="4">Quinoprotein relay system zinc metallohydrolase 2</fullName>
    </submittedName>
</protein>
<evidence type="ECO:0000256" key="2">
    <source>
        <dbReference type="SAM" id="SignalP"/>
    </source>
</evidence>
<gene>
    <name evidence="4" type="ORF">DEW08_25195</name>
</gene>
<dbReference type="Pfam" id="PF00753">
    <property type="entry name" value="Lactamase_B"/>
    <property type="match status" value="1"/>
</dbReference>
<dbReference type="Proteomes" id="UP000245629">
    <property type="component" value="Plasmid unnamed2"/>
</dbReference>
<geneLocation type="plasmid" evidence="4 5">
    <name>unnamed2</name>
</geneLocation>
<dbReference type="RefSeq" id="WP_109332536.1">
    <property type="nucleotide sequence ID" value="NZ_CP029357.1"/>
</dbReference>